<reference evidence="3 4" key="1">
    <citation type="journal article" date="2024" name="BMC Genomics">
        <title>De novo assembly and annotation of Popillia japonica's genome with initial clues to its potential as an invasive pest.</title>
        <authorList>
            <person name="Cucini C."/>
            <person name="Boschi S."/>
            <person name="Funari R."/>
            <person name="Cardaioli E."/>
            <person name="Iannotti N."/>
            <person name="Marturano G."/>
            <person name="Paoli F."/>
            <person name="Bruttini M."/>
            <person name="Carapelli A."/>
            <person name="Frati F."/>
            <person name="Nardi F."/>
        </authorList>
    </citation>
    <scope>NUCLEOTIDE SEQUENCE [LARGE SCALE GENOMIC DNA]</scope>
    <source>
        <strain evidence="3">DMR45628</strain>
    </source>
</reference>
<dbReference type="PANTHER" id="PTHR21505:SF8">
    <property type="entry name" value="DPT-YFP REPRESSOR BY OVEREXPRESSION, ISOFORM D-RELATED"/>
    <property type="match status" value="1"/>
</dbReference>
<accession>A0AAW1L7S0</accession>
<comment type="caution">
    <text evidence="3">The sequence shown here is derived from an EMBL/GenBank/DDBJ whole genome shotgun (WGS) entry which is preliminary data.</text>
</comment>
<feature type="region of interest" description="Disordered" evidence="1">
    <location>
        <begin position="169"/>
        <end position="199"/>
    </location>
</feature>
<feature type="region of interest" description="Disordered" evidence="1">
    <location>
        <begin position="115"/>
        <end position="137"/>
    </location>
</feature>
<proteinExistence type="predicted"/>
<dbReference type="SMART" id="SM00595">
    <property type="entry name" value="MADF"/>
    <property type="match status" value="1"/>
</dbReference>
<evidence type="ECO:0000313" key="3">
    <source>
        <dbReference type="EMBL" id="KAK9730382.1"/>
    </source>
</evidence>
<dbReference type="Pfam" id="PF10545">
    <property type="entry name" value="MADF_DNA_bdg"/>
    <property type="match status" value="1"/>
</dbReference>
<dbReference type="PANTHER" id="PTHR21505">
    <property type="entry name" value="MADF DOMAIN-CONTAINING PROTEIN-RELATED"/>
    <property type="match status" value="1"/>
</dbReference>
<organism evidence="3 4">
    <name type="scientific">Popillia japonica</name>
    <name type="common">Japanese beetle</name>
    <dbReference type="NCBI Taxonomy" id="7064"/>
    <lineage>
        <taxon>Eukaryota</taxon>
        <taxon>Metazoa</taxon>
        <taxon>Ecdysozoa</taxon>
        <taxon>Arthropoda</taxon>
        <taxon>Hexapoda</taxon>
        <taxon>Insecta</taxon>
        <taxon>Pterygota</taxon>
        <taxon>Neoptera</taxon>
        <taxon>Endopterygota</taxon>
        <taxon>Coleoptera</taxon>
        <taxon>Polyphaga</taxon>
        <taxon>Scarabaeiformia</taxon>
        <taxon>Scarabaeidae</taxon>
        <taxon>Rutelinae</taxon>
        <taxon>Popillia</taxon>
    </lineage>
</organism>
<evidence type="ECO:0000259" key="2">
    <source>
        <dbReference type="PROSITE" id="PS51029"/>
    </source>
</evidence>
<feature type="domain" description="MADF" evidence="2">
    <location>
        <begin position="13"/>
        <end position="111"/>
    </location>
</feature>
<evidence type="ECO:0000256" key="1">
    <source>
        <dbReference type="SAM" id="MobiDB-lite"/>
    </source>
</evidence>
<dbReference type="PROSITE" id="PS51029">
    <property type="entry name" value="MADF"/>
    <property type="match status" value="1"/>
</dbReference>
<dbReference type="InterPro" id="IPR006578">
    <property type="entry name" value="MADF-dom"/>
</dbReference>
<feature type="compositionally biased region" description="Polar residues" evidence="1">
    <location>
        <begin position="115"/>
        <end position="132"/>
    </location>
</feature>
<protein>
    <submittedName>
        <fullName evidence="3">Alcohol dehydrogenase transcription factor Myb/SANT-like</fullName>
    </submittedName>
</protein>
<sequence>MPRLSVESAFIEEFINVYKHNECLWQIKNRDYHNHEFRDAGYEQLRLVILRHFGQRLAKKEYVLKKIRNLRTAYKKELRKVKQSRKFGSDRVHVPKLWYYSQLGFLDEEDTLNGSPMVTSQDGSSMVTSQDGSDTDHIKQEHQDLNDDISENIDENPIPLELDEIHETNRASSSASNFSNIDPISLGESEPARKRIQNRRYDSRPWNDVEEHKYDAANKSDDEFDIAGKDYAAKLRKLETDQRFIVEKLVADIIFHARLRRLKPNSAILRSPTD</sequence>
<name>A0AAW1L7S0_POPJA</name>
<dbReference type="EMBL" id="JASPKY010000148">
    <property type="protein sequence ID" value="KAK9730382.1"/>
    <property type="molecule type" value="Genomic_DNA"/>
</dbReference>
<dbReference type="AlphaFoldDB" id="A0AAW1L7S0"/>
<dbReference type="Proteomes" id="UP001458880">
    <property type="component" value="Unassembled WGS sequence"/>
</dbReference>
<feature type="compositionally biased region" description="Low complexity" evidence="1">
    <location>
        <begin position="171"/>
        <end position="180"/>
    </location>
</feature>
<gene>
    <name evidence="3" type="ORF">QE152_g15287</name>
</gene>
<keyword evidence="4" id="KW-1185">Reference proteome</keyword>
<evidence type="ECO:0000313" key="4">
    <source>
        <dbReference type="Proteomes" id="UP001458880"/>
    </source>
</evidence>